<evidence type="ECO:0000313" key="2">
    <source>
        <dbReference type="EMBL" id="KAB7486230.1"/>
    </source>
</evidence>
<protein>
    <submittedName>
        <fullName evidence="2">Transcriptional regulator</fullName>
    </submittedName>
</protein>
<proteinExistence type="predicted"/>
<dbReference type="PATRIC" id="fig|1681.51.peg.1808"/>
<dbReference type="InterPro" id="IPR013975">
    <property type="entry name" value="Tscrpt_reg_BetR_N"/>
</dbReference>
<dbReference type="Pfam" id="PF08667">
    <property type="entry name" value="BetR"/>
    <property type="match status" value="1"/>
</dbReference>
<dbReference type="Proteomes" id="UP000451386">
    <property type="component" value="Unassembled WGS sequence"/>
</dbReference>
<dbReference type="EMBL" id="LRPO01000044">
    <property type="protein sequence ID" value="KWZ80550.1"/>
    <property type="molecule type" value="Genomic_DNA"/>
</dbReference>
<dbReference type="AlphaFoldDB" id="A0A133KM52"/>
<reference evidence="2 6" key="2">
    <citation type="journal article" date="2019" name="Nat. Med.">
        <title>A library of human gut bacterial isolates paired with longitudinal multiomics data enables mechanistic microbiome research.</title>
        <authorList>
            <person name="Poyet M."/>
            <person name="Groussin M."/>
            <person name="Gibbons S.M."/>
            <person name="Avila-Pacheco J."/>
            <person name="Jiang X."/>
            <person name="Kearney S.M."/>
            <person name="Perrotta A.R."/>
            <person name="Berdy B."/>
            <person name="Zhao S."/>
            <person name="Lieberman T.D."/>
            <person name="Swanson P.K."/>
            <person name="Smith M."/>
            <person name="Roesemann S."/>
            <person name="Alexander J.E."/>
            <person name="Rich S.A."/>
            <person name="Livny J."/>
            <person name="Vlamakis H."/>
            <person name="Clish C."/>
            <person name="Bullock K."/>
            <person name="Deik A."/>
            <person name="Scott J."/>
            <person name="Pierce K.A."/>
            <person name="Xavier R.J."/>
            <person name="Alm E.J."/>
        </authorList>
    </citation>
    <scope>NUCLEOTIDE SEQUENCE [LARGE SCALE GENOMIC DNA]</scope>
    <source>
        <strain evidence="2 6">BIOML-A13</strain>
    </source>
</reference>
<dbReference type="RefSeq" id="WP_013363611.1">
    <property type="nucleotide sequence ID" value="NZ_AP031420.1"/>
</dbReference>
<dbReference type="InterPro" id="IPR010982">
    <property type="entry name" value="Lambda_DNA-bd_dom_sf"/>
</dbReference>
<dbReference type="CDD" id="cd00093">
    <property type="entry name" value="HTH_XRE"/>
    <property type="match status" value="1"/>
</dbReference>
<name>A0A133KM52_BIFBI</name>
<reference evidence="3 5" key="1">
    <citation type="submission" date="2016-01" db="EMBL/GenBank/DDBJ databases">
        <authorList>
            <person name="Oliw E.H."/>
        </authorList>
    </citation>
    <scope>NUCLEOTIDE SEQUENCE [LARGE SCALE GENOMIC DNA]</scope>
    <source>
        <strain evidence="3 5">MJR8628B</strain>
    </source>
</reference>
<dbReference type="InterPro" id="IPR001387">
    <property type="entry name" value="Cro/C1-type_HTH"/>
</dbReference>
<dbReference type="SUPFAM" id="SSF47413">
    <property type="entry name" value="lambda repressor-like DNA-binding domains"/>
    <property type="match status" value="1"/>
</dbReference>
<evidence type="ECO:0000313" key="4">
    <source>
        <dbReference type="EMBL" id="NGG36188.1"/>
    </source>
</evidence>
<organism evidence="3 5">
    <name type="scientific">Bifidobacterium bifidum</name>
    <dbReference type="NCBI Taxonomy" id="1681"/>
    <lineage>
        <taxon>Bacteria</taxon>
        <taxon>Bacillati</taxon>
        <taxon>Actinomycetota</taxon>
        <taxon>Actinomycetes</taxon>
        <taxon>Bifidobacteriales</taxon>
        <taxon>Bifidobacteriaceae</taxon>
        <taxon>Bifidobacterium</taxon>
    </lineage>
</organism>
<accession>A0A133KM52</accession>
<dbReference type="Proteomes" id="UP000488776">
    <property type="component" value="Unassembled WGS sequence"/>
</dbReference>
<feature type="domain" description="Transcription regulator BetR N-terminal" evidence="1">
    <location>
        <begin position="8"/>
        <end position="69"/>
    </location>
</feature>
<evidence type="ECO:0000259" key="1">
    <source>
        <dbReference type="Pfam" id="PF08667"/>
    </source>
</evidence>
<evidence type="ECO:0000313" key="6">
    <source>
        <dbReference type="Proteomes" id="UP000451386"/>
    </source>
</evidence>
<reference evidence="4 7" key="3">
    <citation type="submission" date="2020-02" db="EMBL/GenBank/DDBJ databases">
        <title>Antibiotic susceptibility profiles of lactic acid bacteria isolated from the human vagina and genetic basis of atypical resistances.</title>
        <authorList>
            <person name="Sirichoat A."/>
            <person name="Florez A.B."/>
            <person name="Vazquez L."/>
            <person name="Buppasiri P."/>
            <person name="Panya M."/>
            <person name="Lulitanond V."/>
            <person name="Mayo B."/>
        </authorList>
    </citation>
    <scope>NUCLEOTIDE SEQUENCE [LARGE SCALE GENOMIC DNA]</scope>
    <source>
        <strain evidence="4 7">VA07-1AN</strain>
    </source>
</reference>
<sequence length="88" mass="9564">MNYSSLNELAIANVRALLGARRESIEVLSTATSIPLSTIKRRLCGKSPFTLEEIEQIAKHFNVAASKLLSPIFMSESREAALADGGEE</sequence>
<comment type="caution">
    <text evidence="3">The sequence shown here is derived from an EMBL/GenBank/DDBJ whole genome shotgun (WGS) entry which is preliminary data.</text>
</comment>
<dbReference type="Proteomes" id="UP000070092">
    <property type="component" value="Unassembled WGS sequence"/>
</dbReference>
<evidence type="ECO:0000313" key="3">
    <source>
        <dbReference type="EMBL" id="KWZ80550.1"/>
    </source>
</evidence>
<dbReference type="EMBL" id="JAAJBJ010000003">
    <property type="protein sequence ID" value="NGG36188.1"/>
    <property type="molecule type" value="Genomic_DNA"/>
</dbReference>
<evidence type="ECO:0000313" key="5">
    <source>
        <dbReference type="Proteomes" id="UP000070092"/>
    </source>
</evidence>
<dbReference type="GO" id="GO:0003677">
    <property type="term" value="F:DNA binding"/>
    <property type="evidence" value="ECO:0007669"/>
    <property type="project" value="InterPro"/>
</dbReference>
<gene>
    <name evidence="4" type="ORF">G5T23_03875</name>
    <name evidence="2" type="ORF">GBA83_08740</name>
    <name evidence="3" type="ORF">HMPREF3196_01690</name>
</gene>
<dbReference type="Gene3D" id="1.10.260.40">
    <property type="entry name" value="lambda repressor-like DNA-binding domains"/>
    <property type="match status" value="1"/>
</dbReference>
<evidence type="ECO:0000313" key="7">
    <source>
        <dbReference type="Proteomes" id="UP000488776"/>
    </source>
</evidence>
<dbReference type="EMBL" id="WDOP01000008">
    <property type="protein sequence ID" value="KAB7486230.1"/>
    <property type="molecule type" value="Genomic_DNA"/>
</dbReference>